<proteinExistence type="predicted"/>
<dbReference type="InterPro" id="IPR050289">
    <property type="entry name" value="TorD/DmsD_chaperones"/>
</dbReference>
<dbReference type="EMBL" id="PPTS01000008">
    <property type="protein sequence ID" value="RDB62968.1"/>
    <property type="molecule type" value="Genomic_DNA"/>
</dbReference>
<evidence type="ECO:0000256" key="1">
    <source>
        <dbReference type="ARBA" id="ARBA00023186"/>
    </source>
</evidence>
<dbReference type="SUPFAM" id="SSF89155">
    <property type="entry name" value="TorD-like"/>
    <property type="match status" value="1"/>
</dbReference>
<dbReference type="GeneID" id="78360530"/>
<dbReference type="RefSeq" id="WP_114569327.1">
    <property type="nucleotide sequence ID" value="NZ_CABMMS010000008.1"/>
</dbReference>
<accession>A0A369LXS4</accession>
<reference evidence="2 3" key="1">
    <citation type="journal article" date="2018" name="Elife">
        <title>Discovery and characterization of a prevalent human gut bacterial enzyme sufficient for the inactivation of a family of plant toxins.</title>
        <authorList>
            <person name="Koppel N."/>
            <person name="Bisanz J.E."/>
            <person name="Pandelia M.E."/>
            <person name="Turnbaugh P.J."/>
            <person name="Balskus E.P."/>
        </authorList>
    </citation>
    <scope>NUCLEOTIDE SEQUENCE [LARGE SCALE GENOMIC DNA]</scope>
    <source>
        <strain evidence="2 3">3C</strain>
    </source>
</reference>
<dbReference type="OrthoDB" id="7849731at2"/>
<gene>
    <name evidence="2" type="ORF">C1877_12590</name>
</gene>
<evidence type="ECO:0000313" key="2">
    <source>
        <dbReference type="EMBL" id="RDB62968.1"/>
    </source>
</evidence>
<dbReference type="Proteomes" id="UP000254000">
    <property type="component" value="Unassembled WGS sequence"/>
</dbReference>
<dbReference type="PANTHER" id="PTHR34227:SF1">
    <property type="entry name" value="DIMETHYL SULFOXIDE REDUCTASE CHAPERONE-RELATED"/>
    <property type="match status" value="1"/>
</dbReference>
<name>A0A369LXS4_9ACTN</name>
<dbReference type="InterPro" id="IPR020945">
    <property type="entry name" value="DMSO/NO3_reduct_chaperone"/>
</dbReference>
<dbReference type="InterPro" id="IPR036411">
    <property type="entry name" value="TorD-like_sf"/>
</dbReference>
<dbReference type="AlphaFoldDB" id="A0A369LXS4"/>
<dbReference type="Pfam" id="PF02613">
    <property type="entry name" value="Nitrate_red_del"/>
    <property type="match status" value="1"/>
</dbReference>
<organism evidence="2 3">
    <name type="scientific">Gordonibacter pamelaeae</name>
    <dbReference type="NCBI Taxonomy" id="471189"/>
    <lineage>
        <taxon>Bacteria</taxon>
        <taxon>Bacillati</taxon>
        <taxon>Actinomycetota</taxon>
        <taxon>Coriobacteriia</taxon>
        <taxon>Eggerthellales</taxon>
        <taxon>Eggerthellaceae</taxon>
        <taxon>Gordonibacter</taxon>
    </lineage>
</organism>
<dbReference type="Gene3D" id="1.10.3480.10">
    <property type="entry name" value="TorD-like"/>
    <property type="match status" value="1"/>
</dbReference>
<keyword evidence="3" id="KW-1185">Reference proteome</keyword>
<sequence>MEEVMSAELVENLVDFCENRARVYALLLRCYEKELDTAFAAELAEAARVESDDPALAEGFAALQTDLAGCDDGQLELLAVVFDRVFFGMGPRSAQKAFPYESVYTSEGGLMMQDAYSEVLRLYRAAGFAKDPGFTEPEDHLAVELAFMVRLCERAVEALRAGDEAAAEAALAEQRAFVRAHLLNWVPAFARDMKASAESGFYAHLATFTEAYLAADAEALAEVVGD</sequence>
<protein>
    <submittedName>
        <fullName evidence="2">Molecular chaperone TorD</fullName>
    </submittedName>
</protein>
<keyword evidence="1" id="KW-0143">Chaperone</keyword>
<evidence type="ECO:0000313" key="3">
    <source>
        <dbReference type="Proteomes" id="UP000254000"/>
    </source>
</evidence>
<dbReference type="PANTHER" id="PTHR34227">
    <property type="entry name" value="CHAPERONE PROTEIN YCDY"/>
    <property type="match status" value="1"/>
</dbReference>
<comment type="caution">
    <text evidence="2">The sequence shown here is derived from an EMBL/GenBank/DDBJ whole genome shotgun (WGS) entry which is preliminary data.</text>
</comment>